<dbReference type="KEGG" id="ton:TON_1043"/>
<dbReference type="Pfam" id="PF04473">
    <property type="entry name" value="DUF553"/>
    <property type="match status" value="1"/>
</dbReference>
<dbReference type="Proteomes" id="UP000002727">
    <property type="component" value="Chromosome"/>
</dbReference>
<dbReference type="PROSITE" id="PS51257">
    <property type="entry name" value="PROKAR_LIPOPROTEIN"/>
    <property type="match status" value="1"/>
</dbReference>
<dbReference type="PATRIC" id="fig|523850.10.peg.1051"/>
<evidence type="ECO:0000256" key="1">
    <source>
        <dbReference type="ARBA" id="ARBA00007458"/>
    </source>
</evidence>
<dbReference type="InterPro" id="IPR007562">
    <property type="entry name" value="Transglutaminase-like_domain"/>
</dbReference>
<comment type="similarity">
    <text evidence="1">Belongs to the UPF0252 family.</text>
</comment>
<dbReference type="eggNOG" id="arCOG02164">
    <property type="taxonomic scope" value="Archaea"/>
</dbReference>
<dbReference type="AlphaFoldDB" id="B6YWR8"/>
<name>B6YWR8_THEON</name>
<dbReference type="RefSeq" id="WP_012572003.1">
    <property type="nucleotide sequence ID" value="NC_011529.1"/>
</dbReference>
<dbReference type="EMBL" id="CP000855">
    <property type="protein sequence ID" value="ACJ16531.1"/>
    <property type="molecule type" value="Genomic_DNA"/>
</dbReference>
<evidence type="ECO:0000259" key="3">
    <source>
        <dbReference type="Pfam" id="PF04473"/>
    </source>
</evidence>
<dbReference type="HOGENOM" id="CLU_045499_0_0_2"/>
<dbReference type="Gene3D" id="3.10.620.30">
    <property type="match status" value="1"/>
</dbReference>
<accession>B6YWR8</accession>
<gene>
    <name evidence="4" type="ordered locus">TON_1043</name>
</gene>
<keyword evidence="5" id="KW-1185">Reference proteome</keyword>
<organism evidence="4 5">
    <name type="scientific">Thermococcus onnurineus (strain NA1)</name>
    <dbReference type="NCBI Taxonomy" id="523850"/>
    <lineage>
        <taxon>Archaea</taxon>
        <taxon>Methanobacteriati</taxon>
        <taxon>Methanobacteriota</taxon>
        <taxon>Thermococci</taxon>
        <taxon>Thermococcales</taxon>
        <taxon>Thermococcaceae</taxon>
        <taxon>Thermococcus</taxon>
    </lineage>
</organism>
<sequence length="393" mass="44348">MMRRAVFALVIVLMVFVSGCITVVQQTETSSSTYSPTTSTWSTPAPTTTTTTTTSPATWTNPEVQWGNLTVLLPSQDAQLNCSGILWRYILKDALPCMLSRPELEVISPLAEKLKGENLVQSAWNVLDWEDQWIIYDREKAKEPFAKVIIYPDGRQEVVEGQNNTIQTPYETIMRGKGICTDYTVLTDALLLAMNYTPVYAMAINLTDLGHAAALVRIDGWFFVLDQHLPPMDLGSYYRYWKRHGSIIINATLYEIMLGENLAEVKTLGVLSGKDFLIQDYTMTENDAKALAYGMLNLLAQDFGIGADNSLSLISEGKLPEGYKAGWMWSTTFYNLADYYHPIFYEQYVKWLLERMTLDSETVEHLEKSASAWIEVGIEGNDLVVTLYLGQRQ</sequence>
<dbReference type="GeneID" id="7018064"/>
<feature type="region of interest" description="Disordered" evidence="2">
    <location>
        <begin position="31"/>
        <end position="55"/>
    </location>
</feature>
<reference evidence="4 5" key="1">
    <citation type="journal article" date="2008" name="J. Bacteriol.">
        <title>The complete genome sequence of Thermococcus onnurineus NA1 reveals a mixed heterotrophic and carboxydotrophic metabolism.</title>
        <authorList>
            <person name="Lee H.S."/>
            <person name="Kang S.G."/>
            <person name="Bae S.S."/>
            <person name="Lim J.K."/>
            <person name="Cho Y."/>
            <person name="Kim Y.J."/>
            <person name="Jeon J.H."/>
            <person name="Cha S.S."/>
            <person name="Kwon K.K."/>
            <person name="Kim H.T."/>
            <person name="Park C.J."/>
            <person name="Lee H.W."/>
            <person name="Kim S.I."/>
            <person name="Chun J."/>
            <person name="Colwell R.R."/>
            <person name="Kim S.J."/>
            <person name="Lee J.H."/>
        </authorList>
    </citation>
    <scope>NUCLEOTIDE SEQUENCE [LARGE SCALE GENOMIC DNA]</scope>
    <source>
        <strain evidence="4 5">NA1</strain>
    </source>
</reference>
<evidence type="ECO:0000256" key="2">
    <source>
        <dbReference type="SAM" id="MobiDB-lite"/>
    </source>
</evidence>
<feature type="domain" description="Transglutaminase-like" evidence="3">
    <location>
        <begin position="108"/>
        <end position="254"/>
    </location>
</feature>
<evidence type="ECO:0000313" key="5">
    <source>
        <dbReference type="Proteomes" id="UP000002727"/>
    </source>
</evidence>
<proteinExistence type="inferred from homology"/>
<evidence type="ECO:0000313" key="4">
    <source>
        <dbReference type="EMBL" id="ACJ16531.1"/>
    </source>
</evidence>
<protein>
    <recommendedName>
        <fullName evidence="3">Transglutaminase-like domain-containing protein</fullName>
    </recommendedName>
</protein>